<dbReference type="InterPro" id="IPR036217">
    <property type="entry name" value="MethylDNA_cys_MeTrfase_DNAb"/>
</dbReference>
<dbReference type="Pfam" id="PF01035">
    <property type="entry name" value="DNA_binding_1"/>
    <property type="match status" value="1"/>
</dbReference>
<evidence type="ECO:0000313" key="4">
    <source>
        <dbReference type="Proteomes" id="UP001156870"/>
    </source>
</evidence>
<dbReference type="GO" id="GO:0003824">
    <property type="term" value="F:catalytic activity"/>
    <property type="evidence" value="ECO:0007669"/>
    <property type="project" value="InterPro"/>
</dbReference>
<dbReference type="SUPFAM" id="SSF46767">
    <property type="entry name" value="Methylated DNA-protein cysteine methyltransferase, C-terminal domain"/>
    <property type="match status" value="1"/>
</dbReference>
<accession>A0AA37WPY5</accession>
<dbReference type="EMBL" id="BSPD01000061">
    <property type="protein sequence ID" value="GLS26782.1"/>
    <property type="molecule type" value="Genomic_DNA"/>
</dbReference>
<dbReference type="InterPro" id="IPR036388">
    <property type="entry name" value="WH-like_DNA-bd_sf"/>
</dbReference>
<keyword evidence="4" id="KW-1185">Reference proteome</keyword>
<protein>
    <recommendedName>
        <fullName evidence="2">Methylated-DNA-[protein]-cysteine S-methyltransferase DNA binding domain-containing protein</fullName>
    </recommendedName>
</protein>
<sequence>MINSHPHSHKKSEPPTEPISKEEALYLALSKIPKGKVITYGDLATLAGRPGAARWAGTMLKRLPKDTTLPWHRVINSHGTLSLREYTHRIELQRARLQEEGILFKGDKIPLSIYRW</sequence>
<comment type="caution">
    <text evidence="3">The sequence shown here is derived from an EMBL/GenBank/DDBJ whole genome shotgun (WGS) entry which is preliminary data.</text>
</comment>
<dbReference type="PANTHER" id="PTHR42942:SF1">
    <property type="entry name" value="ALKYLTRANSFERASE-LIKE PROTEIN 1"/>
    <property type="match status" value="1"/>
</dbReference>
<evidence type="ECO:0000256" key="1">
    <source>
        <dbReference type="ARBA" id="ARBA00022763"/>
    </source>
</evidence>
<proteinExistence type="predicted"/>
<dbReference type="RefSeq" id="WP_232594936.1">
    <property type="nucleotide sequence ID" value="NZ_BSPD01000061.1"/>
</dbReference>
<evidence type="ECO:0000313" key="3">
    <source>
        <dbReference type="EMBL" id="GLS26782.1"/>
    </source>
</evidence>
<feature type="domain" description="Methylated-DNA-[protein]-cysteine S-methyltransferase DNA binding" evidence="2">
    <location>
        <begin position="23"/>
        <end position="102"/>
    </location>
</feature>
<dbReference type="InterPro" id="IPR052520">
    <property type="entry name" value="ATL_DNA_repair"/>
</dbReference>
<keyword evidence="1" id="KW-0227">DNA damage</keyword>
<dbReference type="CDD" id="cd06445">
    <property type="entry name" value="ATase"/>
    <property type="match status" value="1"/>
</dbReference>
<dbReference type="PANTHER" id="PTHR42942">
    <property type="entry name" value="6-O-METHYLGUANINE DNA METHYLTRANSFERASE"/>
    <property type="match status" value="1"/>
</dbReference>
<name>A0AA37WPY5_9GAMM</name>
<dbReference type="AlphaFoldDB" id="A0AA37WPY5"/>
<dbReference type="GO" id="GO:0006281">
    <property type="term" value="P:DNA repair"/>
    <property type="evidence" value="ECO:0007669"/>
    <property type="project" value="InterPro"/>
</dbReference>
<dbReference type="Proteomes" id="UP001156870">
    <property type="component" value="Unassembled WGS sequence"/>
</dbReference>
<dbReference type="InterPro" id="IPR014048">
    <property type="entry name" value="MethylDNA_cys_MeTrfase_DNA-bd"/>
</dbReference>
<reference evidence="3 4" key="1">
    <citation type="journal article" date="2014" name="Int. J. Syst. Evol. Microbiol.">
        <title>Complete genome sequence of Corynebacterium casei LMG S-19264T (=DSM 44701T), isolated from a smear-ripened cheese.</title>
        <authorList>
            <consortium name="US DOE Joint Genome Institute (JGI-PGF)"/>
            <person name="Walter F."/>
            <person name="Albersmeier A."/>
            <person name="Kalinowski J."/>
            <person name="Ruckert C."/>
        </authorList>
    </citation>
    <scope>NUCLEOTIDE SEQUENCE [LARGE SCALE GENOMIC DNA]</scope>
    <source>
        <strain evidence="3 4">NBRC 110095</strain>
    </source>
</reference>
<gene>
    <name evidence="3" type="ORF">GCM10007877_25010</name>
</gene>
<dbReference type="Gene3D" id="1.10.10.10">
    <property type="entry name" value="Winged helix-like DNA-binding domain superfamily/Winged helix DNA-binding domain"/>
    <property type="match status" value="1"/>
</dbReference>
<dbReference type="NCBIfam" id="TIGR00589">
    <property type="entry name" value="ogt"/>
    <property type="match status" value="1"/>
</dbReference>
<evidence type="ECO:0000259" key="2">
    <source>
        <dbReference type="Pfam" id="PF01035"/>
    </source>
</evidence>
<organism evidence="3 4">
    <name type="scientific">Marinibactrum halimedae</name>
    <dbReference type="NCBI Taxonomy" id="1444977"/>
    <lineage>
        <taxon>Bacteria</taxon>
        <taxon>Pseudomonadati</taxon>
        <taxon>Pseudomonadota</taxon>
        <taxon>Gammaproteobacteria</taxon>
        <taxon>Cellvibrionales</taxon>
        <taxon>Cellvibrionaceae</taxon>
        <taxon>Marinibactrum</taxon>
    </lineage>
</organism>